<reference evidence="2 3" key="1">
    <citation type="submission" date="2019-08" db="EMBL/GenBank/DDBJ databases">
        <title>Hyperibacter terrae gen. nov., sp. nov. and Hyperibacter viscosus sp. nov., two new members in the family Rhodospirillaceae isolated from the rhizosphere of Hypericum perforatum.</title>
        <authorList>
            <person name="Noviana Z."/>
        </authorList>
    </citation>
    <scope>NUCLEOTIDE SEQUENCE [LARGE SCALE GENOMIC DNA]</scope>
    <source>
        <strain evidence="2 3">R5959</strain>
    </source>
</reference>
<dbReference type="InterPro" id="IPR029052">
    <property type="entry name" value="Metallo-depent_PP-like"/>
</dbReference>
<dbReference type="AlphaFoldDB" id="A0A5J6MZB8"/>
<gene>
    <name evidence="2" type="ORF">FRZ61_15590</name>
</gene>
<evidence type="ECO:0000259" key="1">
    <source>
        <dbReference type="Pfam" id="PF00149"/>
    </source>
</evidence>
<dbReference type="InterPro" id="IPR024173">
    <property type="entry name" value="Pesterase_MJ0037-like"/>
</dbReference>
<dbReference type="NCBIfam" id="TIGR04123">
    <property type="entry name" value="P_estr_lig_assc"/>
    <property type="match status" value="1"/>
</dbReference>
<name>A0A5J6MZB8_9PROT</name>
<organism evidence="2 3">
    <name type="scientific">Hypericibacter adhaerens</name>
    <dbReference type="NCBI Taxonomy" id="2602016"/>
    <lineage>
        <taxon>Bacteria</taxon>
        <taxon>Pseudomonadati</taxon>
        <taxon>Pseudomonadota</taxon>
        <taxon>Alphaproteobacteria</taxon>
        <taxon>Rhodospirillales</taxon>
        <taxon>Dongiaceae</taxon>
        <taxon>Hypericibacter</taxon>
    </lineage>
</organism>
<feature type="domain" description="Calcineurin-like phosphoesterase" evidence="1">
    <location>
        <begin position="37"/>
        <end position="158"/>
    </location>
</feature>
<dbReference type="SUPFAM" id="SSF56300">
    <property type="entry name" value="Metallo-dependent phosphatases"/>
    <property type="match status" value="1"/>
</dbReference>
<keyword evidence="3" id="KW-1185">Reference proteome</keyword>
<dbReference type="KEGG" id="hadh:FRZ61_15590"/>
<dbReference type="InterPro" id="IPR004843">
    <property type="entry name" value="Calcineurin-like_PHP"/>
</dbReference>
<dbReference type="RefSeq" id="WP_225309171.1">
    <property type="nucleotide sequence ID" value="NZ_CP042582.1"/>
</dbReference>
<dbReference type="Pfam" id="PF00149">
    <property type="entry name" value="Metallophos"/>
    <property type="match status" value="1"/>
</dbReference>
<dbReference type="PANTHER" id="PTHR39323:SF1">
    <property type="entry name" value="BLR1149 PROTEIN"/>
    <property type="match status" value="1"/>
</dbReference>
<evidence type="ECO:0000313" key="2">
    <source>
        <dbReference type="EMBL" id="QEX21630.1"/>
    </source>
</evidence>
<dbReference type="PANTHER" id="PTHR39323">
    <property type="entry name" value="BLR1149 PROTEIN"/>
    <property type="match status" value="1"/>
</dbReference>
<dbReference type="EMBL" id="CP042582">
    <property type="protein sequence ID" value="QEX21630.1"/>
    <property type="molecule type" value="Genomic_DNA"/>
</dbReference>
<accession>A0A5J6MZB8</accession>
<evidence type="ECO:0000313" key="3">
    <source>
        <dbReference type="Proteomes" id="UP000325797"/>
    </source>
</evidence>
<protein>
    <submittedName>
        <fullName evidence="2">Metallophosphatase</fullName>
    </submittedName>
</protein>
<dbReference type="Gene3D" id="3.60.21.10">
    <property type="match status" value="1"/>
</dbReference>
<sequence>MSVLAIEAGEATRFLLNGAELIAHVSGAIWWPSAGTLAVADLHFEKGSAFAERGRMLPPYDSAVTLDRLAALMARFRPRCVICLGDSFHDGGAGERLPAPLGERLASLARAVDWIWIQGNHDPVPPEDWGGRVVDAFAEGPLQFRHEAAGRQAAGEISGHYHPKAGITWRGRRVTGRCFVEDGRRLILPAFGAYAGGLDARDAAIAGLFPRGYRVHIVGREKLHSFRGDALD</sequence>
<proteinExistence type="predicted"/>
<dbReference type="Proteomes" id="UP000325797">
    <property type="component" value="Chromosome"/>
</dbReference>
<dbReference type="PIRSF" id="PIRSF000887">
    <property type="entry name" value="Pesterase_MJ0037"/>
    <property type="match status" value="1"/>
</dbReference>
<dbReference type="InterPro" id="IPR026336">
    <property type="entry name" value="PdeM-like"/>
</dbReference>
<dbReference type="GO" id="GO:0016787">
    <property type="term" value="F:hydrolase activity"/>
    <property type="evidence" value="ECO:0007669"/>
    <property type="project" value="InterPro"/>
</dbReference>